<dbReference type="GO" id="GO:0030915">
    <property type="term" value="C:Smc5-Smc6 complex"/>
    <property type="evidence" value="ECO:0007669"/>
    <property type="project" value="TreeGrafter"/>
</dbReference>
<dbReference type="Proteomes" id="UP000194236">
    <property type="component" value="Unassembled WGS sequence"/>
</dbReference>
<dbReference type="GO" id="GO:0005634">
    <property type="term" value="C:nucleus"/>
    <property type="evidence" value="ECO:0007669"/>
    <property type="project" value="TreeGrafter"/>
</dbReference>
<keyword evidence="7" id="KW-1185">Reference proteome</keyword>
<evidence type="ECO:0000256" key="3">
    <source>
        <dbReference type="ARBA" id="ARBA00023054"/>
    </source>
</evidence>
<comment type="caution">
    <text evidence="6">The sequence shown here is derived from an EMBL/GenBank/DDBJ whole genome shotgun (WGS) entry which is preliminary data.</text>
</comment>
<dbReference type="OrthoDB" id="10254973at2759"/>
<dbReference type="PANTHER" id="PTHR45916">
    <property type="entry name" value="STRUCTURAL MAINTENANCE OF CHROMOSOMES PROTEIN 5"/>
    <property type="match status" value="1"/>
</dbReference>
<dbReference type="PANTHER" id="PTHR45916:SF1">
    <property type="entry name" value="STRUCTURAL MAINTENANCE OF CHROMOSOMES PROTEIN 5"/>
    <property type="match status" value="1"/>
</dbReference>
<dbReference type="InterPro" id="IPR027417">
    <property type="entry name" value="P-loop_NTPase"/>
</dbReference>
<keyword evidence="3 4" id="KW-0175">Coiled coil</keyword>
<sequence>MVDEEKFQNFKLGSIVRIELENFMIYKHIEFLPGPFLNLILGPNGSGKSALVTGRSSNLIDYVRTGANFASITIELYNPKDKNQLIQREIRIGKSGRKIECHTVWRLNRKTVKKEAIVEFTKQMNIDVNNLCQILPQERVVEFSRLNSKDLLFSTEKSIGNFNMYDKHMELIILSRDIVDLESKIRQAKAFLLKYKNFQTNIEPDLKLIQDKKKFEEQIDWLQKKQIWLQFDEKRKVYFAAKKEATEKEKEYEEFRSKIEPMKINLDKVRKIHEKLNKEKTKHDVEMRKYISSLNDSYETMQNLRTKQKEYLAFFNEKISAQKNDKIRLQQYQKDYRNYKNDLEDHPKMDDLETDSSQIKTRLDEIDRKIKENISSSSLHRSRYENAMAERRSYNNRKNEINNLFNARMEKVNQRDSSTQAAYEWLMRNKNRFKGEVYPPLITQINVIHNKYANVVEMAIGSMDMSTFLFENLSDLEYFNENLKNDLDIRVNVAMIPAEDIDNRPTFDIERYKSFGIFACVSDLFTAPKKVMSYLIKNYHINQIPVGDNRTEDKTQELINRSSFRKIITSKNVYSIVVSSYDGEKSTQIIPLMSAKYLNIIINEKEIEQIDRTLNDLDKQIAESHEVVQKYIDENDILKETRGKLSAEFKAIESKKRALDELKAKIKEKERRIETLKKSLQSEDKHKEELVNNLEILHQKEIKLLEKLPDILNEAVEKNKTNLLVASKFKKIHSIKNKLEMEYSTMDSERIDIFNVFNRLKNKMLELKNEAKEFRTNAIEKSGFDYNDIDEEILERLKKLPDTLEDISDSITELKLRCEGIKNVDQSLLETYRAYALEIENKGNECEKFEQELIVRKQEIDSLKPVWLTELKSLINKINENFSKFMDYLNYSGEVYLFTGDKEYSFDDYGIRIKVKFRDAEQMKDLDAFHQSGGERSVSTMIYMLSLQELAHVPFRVVDEINQGMDEKNERCVFDLIAEVSKRNLSQYFLLSPKLLTKLKYTDEMKIHIIFN</sequence>
<organism evidence="6 7">
    <name type="scientific">Euroglyphus maynei</name>
    <name type="common">Mayne's house dust mite</name>
    <dbReference type="NCBI Taxonomy" id="6958"/>
    <lineage>
        <taxon>Eukaryota</taxon>
        <taxon>Metazoa</taxon>
        <taxon>Ecdysozoa</taxon>
        <taxon>Arthropoda</taxon>
        <taxon>Chelicerata</taxon>
        <taxon>Arachnida</taxon>
        <taxon>Acari</taxon>
        <taxon>Acariformes</taxon>
        <taxon>Sarcoptiformes</taxon>
        <taxon>Astigmata</taxon>
        <taxon>Psoroptidia</taxon>
        <taxon>Analgoidea</taxon>
        <taxon>Pyroglyphidae</taxon>
        <taxon>Pyroglyphinae</taxon>
        <taxon>Euroglyphus</taxon>
    </lineage>
</organism>
<evidence type="ECO:0000259" key="5">
    <source>
        <dbReference type="Pfam" id="PF02463"/>
    </source>
</evidence>
<dbReference type="GO" id="GO:0003697">
    <property type="term" value="F:single-stranded DNA binding"/>
    <property type="evidence" value="ECO:0007669"/>
    <property type="project" value="TreeGrafter"/>
</dbReference>
<dbReference type="InterPro" id="IPR003395">
    <property type="entry name" value="RecF/RecN/SMC_N"/>
</dbReference>
<dbReference type="GO" id="GO:0000724">
    <property type="term" value="P:double-strand break repair via homologous recombination"/>
    <property type="evidence" value="ECO:0007669"/>
    <property type="project" value="TreeGrafter"/>
</dbReference>
<dbReference type="Pfam" id="PF02463">
    <property type="entry name" value="SMC_N"/>
    <property type="match status" value="1"/>
</dbReference>
<evidence type="ECO:0000256" key="2">
    <source>
        <dbReference type="ARBA" id="ARBA00018687"/>
    </source>
</evidence>
<evidence type="ECO:0000256" key="1">
    <source>
        <dbReference type="ARBA" id="ARBA00010171"/>
    </source>
</evidence>
<name>A0A1Y3AY05_EURMA</name>
<dbReference type="AlphaFoldDB" id="A0A1Y3AY05"/>
<comment type="similarity">
    <text evidence="1">Belongs to the SMC family. SMC5 subfamily.</text>
</comment>
<evidence type="ECO:0000313" key="7">
    <source>
        <dbReference type="Proteomes" id="UP000194236"/>
    </source>
</evidence>
<evidence type="ECO:0000256" key="4">
    <source>
        <dbReference type="SAM" id="Coils"/>
    </source>
</evidence>
<reference evidence="6 7" key="1">
    <citation type="submission" date="2017-03" db="EMBL/GenBank/DDBJ databases">
        <title>Genome Survey of Euroglyphus maynei.</title>
        <authorList>
            <person name="Arlian L.G."/>
            <person name="Morgan M.S."/>
            <person name="Rider S.D."/>
        </authorList>
    </citation>
    <scope>NUCLEOTIDE SEQUENCE [LARGE SCALE GENOMIC DNA]</scope>
    <source>
        <strain evidence="6">Arlian Lab</strain>
        <tissue evidence="6">Whole body</tissue>
    </source>
</reference>
<feature type="coiled-coil region" evidence="4">
    <location>
        <begin position="322"/>
        <end position="404"/>
    </location>
</feature>
<proteinExistence type="inferred from homology"/>
<accession>A0A1Y3AY05</accession>
<feature type="coiled-coil region" evidence="4">
    <location>
        <begin position="652"/>
        <end position="693"/>
    </location>
</feature>
<dbReference type="SUPFAM" id="SSF52540">
    <property type="entry name" value="P-loop containing nucleoside triphosphate hydrolases"/>
    <property type="match status" value="2"/>
</dbReference>
<feature type="non-terminal residue" evidence="6">
    <location>
        <position position="1012"/>
    </location>
</feature>
<feature type="domain" description="RecF/RecN/SMC N-terminal" evidence="5">
    <location>
        <begin position="15"/>
        <end position="992"/>
    </location>
</feature>
<dbReference type="EMBL" id="MUJZ01054237">
    <property type="protein sequence ID" value="OTF72867.1"/>
    <property type="molecule type" value="Genomic_DNA"/>
</dbReference>
<evidence type="ECO:0000313" key="6">
    <source>
        <dbReference type="EMBL" id="OTF72867.1"/>
    </source>
</evidence>
<dbReference type="Gene3D" id="3.40.50.300">
    <property type="entry name" value="P-loop containing nucleotide triphosphate hydrolases"/>
    <property type="match status" value="2"/>
</dbReference>
<gene>
    <name evidence="6" type="ORF">BLA29_000555</name>
</gene>
<protein>
    <recommendedName>
        <fullName evidence="2">Structural maintenance of chromosomes protein 5</fullName>
    </recommendedName>
</protein>